<dbReference type="CDD" id="cd00130">
    <property type="entry name" value="PAS"/>
    <property type="match status" value="1"/>
</dbReference>
<evidence type="ECO:0000313" key="15">
    <source>
        <dbReference type="EMBL" id="APW29922.1"/>
    </source>
</evidence>
<protein>
    <submittedName>
        <fullName evidence="15">Cytokinin receptor 1</fullName>
    </submittedName>
</protein>
<keyword evidence="6 10" id="KW-1133">Transmembrane helix</keyword>
<dbReference type="Pfam" id="PF00072">
    <property type="entry name" value="Response_reg"/>
    <property type="match status" value="1"/>
</dbReference>
<dbReference type="OrthoDB" id="60033at2759"/>
<keyword evidence="4 10" id="KW-0812">Transmembrane</keyword>
<dbReference type="VEuPathDB" id="FungiDB:RhiirA1_424894"/>
<dbReference type="VEuPathDB" id="FungiDB:RhiirA1_335021"/>
<evidence type="ECO:0000259" key="12">
    <source>
        <dbReference type="PROSITE" id="PS50110"/>
    </source>
</evidence>
<evidence type="ECO:0000256" key="8">
    <source>
        <dbReference type="PROSITE-ProRule" id="PRU00169"/>
    </source>
</evidence>
<dbReference type="SUPFAM" id="SSF55785">
    <property type="entry name" value="PYP-like sensor domain (PAS domain)"/>
    <property type="match status" value="1"/>
</dbReference>
<evidence type="ECO:0000259" key="13">
    <source>
        <dbReference type="PROSITE" id="PS50112"/>
    </source>
</evidence>
<evidence type="ECO:0000259" key="14">
    <source>
        <dbReference type="PROSITE" id="PS50839"/>
    </source>
</evidence>
<keyword evidence="3" id="KW-0808">Transferase</keyword>
<evidence type="ECO:0000256" key="3">
    <source>
        <dbReference type="ARBA" id="ARBA00022679"/>
    </source>
</evidence>
<dbReference type="InterPro" id="IPR006189">
    <property type="entry name" value="CHASE_dom"/>
</dbReference>
<dbReference type="Proteomes" id="UP000684084">
    <property type="component" value="Unassembled WGS sequence"/>
</dbReference>
<dbReference type="InterPro" id="IPR035965">
    <property type="entry name" value="PAS-like_dom_sf"/>
</dbReference>
<feature type="transmembrane region" description="Helical" evidence="10">
    <location>
        <begin position="193"/>
        <end position="218"/>
    </location>
</feature>
<feature type="compositionally biased region" description="Polar residues" evidence="9">
    <location>
        <begin position="1186"/>
        <end position="1206"/>
    </location>
</feature>
<dbReference type="SUPFAM" id="SSF47384">
    <property type="entry name" value="Homodimeric domain of signal transducing histidine kinase"/>
    <property type="match status" value="1"/>
</dbReference>
<dbReference type="SMART" id="SM00091">
    <property type="entry name" value="PAS"/>
    <property type="match status" value="1"/>
</dbReference>
<dbReference type="InterPro" id="IPR001789">
    <property type="entry name" value="Sig_transdc_resp-reg_receiver"/>
</dbReference>
<dbReference type="InterPro" id="IPR011006">
    <property type="entry name" value="CheY-like_superfamily"/>
</dbReference>
<dbReference type="SMART" id="SM00388">
    <property type="entry name" value="HisKA"/>
    <property type="match status" value="1"/>
</dbReference>
<reference evidence="15" key="1">
    <citation type="submission" date="2016-01" db="EMBL/GenBank/DDBJ databases">
        <authorList>
            <person name="Oliw E.H."/>
        </authorList>
    </citation>
    <scope>NUCLEOTIDE SEQUENCE</scope>
    <source>
        <strain evidence="15">Np1216</strain>
    </source>
</reference>
<dbReference type="InterPro" id="IPR000014">
    <property type="entry name" value="PAS"/>
</dbReference>
<evidence type="ECO:0000259" key="11">
    <source>
        <dbReference type="PROSITE" id="PS50109"/>
    </source>
</evidence>
<reference evidence="16" key="2">
    <citation type="submission" date="2020-05" db="EMBL/GenBank/DDBJ databases">
        <authorList>
            <person name="Rincon C."/>
            <person name="Sanders R I."/>
            <person name="Robbins C."/>
            <person name="Chaturvedi A."/>
        </authorList>
    </citation>
    <scope>NUCLEOTIDE SEQUENCE</scope>
    <source>
        <strain evidence="16">CHB12</strain>
    </source>
</reference>
<feature type="domain" description="CHASE" evidence="14">
    <location>
        <begin position="331"/>
        <end position="473"/>
    </location>
</feature>
<dbReference type="PROSITE" id="PS50109">
    <property type="entry name" value="HIS_KIN"/>
    <property type="match status" value="1"/>
</dbReference>
<dbReference type="GO" id="GO:0000155">
    <property type="term" value="F:phosphorelay sensor kinase activity"/>
    <property type="evidence" value="ECO:0007669"/>
    <property type="project" value="InterPro"/>
</dbReference>
<feature type="modified residue" description="4-aspartylphosphate" evidence="8">
    <location>
        <position position="1345"/>
    </location>
</feature>
<dbReference type="SMR" id="A0A2D0WDB9"/>
<evidence type="ECO:0000256" key="7">
    <source>
        <dbReference type="ARBA" id="ARBA00023136"/>
    </source>
</evidence>
<dbReference type="Pfam" id="PF13426">
    <property type="entry name" value="PAS_9"/>
    <property type="match status" value="1"/>
</dbReference>
<dbReference type="VEuPathDB" id="FungiDB:FUN_018387"/>
<dbReference type="PANTHER" id="PTHR43719:SF28">
    <property type="entry name" value="PEROXIDE STRESS-ACTIVATED HISTIDINE KINASE MAK1-RELATED"/>
    <property type="match status" value="1"/>
</dbReference>
<dbReference type="PANTHER" id="PTHR43719">
    <property type="entry name" value="TWO-COMPONENT HISTIDINE KINASE"/>
    <property type="match status" value="1"/>
</dbReference>
<proteinExistence type="evidence at transcript level"/>
<keyword evidence="5" id="KW-0418">Kinase</keyword>
<dbReference type="InterPro" id="IPR005467">
    <property type="entry name" value="His_kinase_dom"/>
</dbReference>
<dbReference type="Gene3D" id="3.30.450.20">
    <property type="entry name" value="PAS domain"/>
    <property type="match status" value="1"/>
</dbReference>
<dbReference type="NCBIfam" id="TIGR00229">
    <property type="entry name" value="sensory_box"/>
    <property type="match status" value="1"/>
</dbReference>
<dbReference type="Gene3D" id="3.30.565.10">
    <property type="entry name" value="Histidine kinase-like ATPase, C-terminal domain"/>
    <property type="match status" value="1"/>
</dbReference>
<feature type="domain" description="Histidine kinase" evidence="11">
    <location>
        <begin position="692"/>
        <end position="902"/>
    </location>
</feature>
<gene>
    <name evidence="15" type="primary">CRE1</name>
    <name evidence="16" type="ORF">CHRIB12_LOCUS19952</name>
</gene>
<evidence type="ECO:0000256" key="1">
    <source>
        <dbReference type="ARBA" id="ARBA00004127"/>
    </source>
</evidence>
<comment type="subcellular location">
    <subcellularLocation>
        <location evidence="1">Endomembrane system</location>
        <topology evidence="1">Multi-pass membrane protein</topology>
    </subcellularLocation>
</comment>
<evidence type="ECO:0000256" key="10">
    <source>
        <dbReference type="SAM" id="Phobius"/>
    </source>
</evidence>
<dbReference type="InterPro" id="IPR036097">
    <property type="entry name" value="HisK_dim/P_sf"/>
</dbReference>
<dbReference type="SMART" id="SM01079">
    <property type="entry name" value="CHASE"/>
    <property type="match status" value="1"/>
</dbReference>
<feature type="region of interest" description="Disordered" evidence="9">
    <location>
        <begin position="1016"/>
        <end position="1040"/>
    </location>
</feature>
<feature type="region of interest" description="Disordered" evidence="9">
    <location>
        <begin position="1185"/>
        <end position="1206"/>
    </location>
</feature>
<dbReference type="VEuPathDB" id="FungiDB:RhiirFUN_019791"/>
<feature type="domain" description="PAS" evidence="13">
    <location>
        <begin position="539"/>
        <end position="581"/>
    </location>
</feature>
<feature type="compositionally biased region" description="Basic and acidic residues" evidence="9">
    <location>
        <begin position="49"/>
        <end position="64"/>
    </location>
</feature>
<evidence type="ECO:0000256" key="9">
    <source>
        <dbReference type="SAM" id="MobiDB-lite"/>
    </source>
</evidence>
<dbReference type="Pfam" id="PF02518">
    <property type="entry name" value="HATPase_c"/>
    <property type="match status" value="1"/>
</dbReference>
<dbReference type="SUPFAM" id="SSF52172">
    <property type="entry name" value="CheY-like"/>
    <property type="match status" value="1"/>
</dbReference>
<keyword evidence="7 10" id="KW-0472">Membrane</keyword>
<evidence type="ECO:0000256" key="6">
    <source>
        <dbReference type="ARBA" id="ARBA00022989"/>
    </source>
</evidence>
<dbReference type="SMART" id="SM00387">
    <property type="entry name" value="HATPase_c"/>
    <property type="match status" value="1"/>
</dbReference>
<feature type="domain" description="Response regulatory" evidence="12">
    <location>
        <begin position="1290"/>
        <end position="1410"/>
    </location>
</feature>
<dbReference type="CDD" id="cd17546">
    <property type="entry name" value="REC_hyHK_CKI1_RcsC-like"/>
    <property type="match status" value="1"/>
</dbReference>
<dbReference type="SUPFAM" id="SSF55874">
    <property type="entry name" value="ATPase domain of HSP90 chaperone/DNA topoisomerase II/histidine kinase"/>
    <property type="match status" value="1"/>
</dbReference>
<evidence type="ECO:0000256" key="2">
    <source>
        <dbReference type="ARBA" id="ARBA00022553"/>
    </source>
</evidence>
<dbReference type="EMBL" id="CAGKOT010000057">
    <property type="protein sequence ID" value="CAB5387021.1"/>
    <property type="molecule type" value="Genomic_DNA"/>
</dbReference>
<name>A0A2D0WDB9_9GLOM</name>
<dbReference type="GO" id="GO:0012505">
    <property type="term" value="C:endomembrane system"/>
    <property type="evidence" value="ECO:0007669"/>
    <property type="project" value="UniProtKB-SubCell"/>
</dbReference>
<sequence>MPHSSWFFSSKDKNSERDRLHSFRQRFMFNIFTRLFPQMTDKNTSNDNLRQDKEEKEEKEKEIRNSNITTATTITADSSITNEKNALIQVVEGESNKEANISSGLGNLSTTAYDFCNQSRRPSDISSEIIRPTEHVVNLSTMEPHDTVDISTLPSNNYTRQYRNPYFNTGSNSPIPQQPKGFFTRIKPTKETLAIIFLPLIIALIGVTIAIVVLLFVFDQEVKNYRDSFDYICMERISAVVSTFNSGLNTGRDFTGFFTVFASVYPNLMDDADEIVSNYGNLSAINNMNIYTMNFAPRIPFANRSDYEVKHGQIKQLNPQNQLVIRADAAEYFPVLYSIPWRYNTPIILNYDVSSEPERLAAITKARKTRNITITPRIALAYDHTKGGISVYFPFYMNNFDDISGLVIGIYEIDDTIRSVAKNFNDKPGIGFDIIDTESNTPIYSKNDSIIWHSANFNKQANYLIGDRNWQFTCYSSKEAYNRSVSMYGPIVYFVLILSFFSIIALFTSNYFRKLFKARYKFTEQAVKLGRTQSLLKAITADSKAVLEAIADPLFALNAKGEIVGANKHALTLTGYSPEEIKVANKMHINTLLIPVAETPTEERNNNPLNGDYQLIEVPVRPGMRDVLAKKKDGTLFEAEANFSQPVVEKNYFTQVVMFRDVSFKKENERAVMDAKRDADLANQSKTEFLFFLCHEIRNPIHAILGFAEMLKNSLKEKEQFEELEYIISAGKFLSFIVNDVLDLTHLTNPNPYEIDLKCDGFNIYTLVDNIAKIQSIQADHKQIQVKTIISGELPRNLYGDERRLEQILMKLLARSIEVAPSNGIVELIIEQKIVHHSKGILLRFSVKDQSKGLSSDEEINELFKPYAKTNSSIGSRFHAQGLSMALVQAIVRVMGGRLVVEKVDRSSSGSSKRKSNVNKKNNNHVWFEIWLLTEESKDRGRLLRESYDSLVISKNGSAGRNSFKISSAPGSIDGKMMDDIVINSDNEDAISHLRNRKSMPAKPKRDSKSYMNTIRKKRRSTTVPATSAVMNNGGEDPIDDEAGSIKNVAEQSKSAAANFFRKGSMMLASGLARAGSTIEKPSSSPLSTSFSNITANDDSIHRSAGKNIASSVQIESQESTLPLPIISYYSGGNTSISPGSPVPPVPPLTQDHNLLSSSNTNKAASIKSKNSSNISLIITNVNTSPNVSTSPHDTPASISPTSTGSLNQHSLHITLPNNNLPPLTSYDAHISPLTLTADAKNIGSITNNSNNDNDNKPSSTLDNQADTQVNAVANISNISAATEKPKKLRILLVEDNLVCQRVTYKMLNRNNYSVDIANHGKEAVDMVEAVQQQQQQQYACILMDIITPVMNGYEATQILRDRGVKIPILALTANSFESDVKKAKEVGMDDFLTKPIKEVELITAMKTQIEKFENTDSSQSQQDDFMAEHKDQYLTINS</sequence>
<feature type="transmembrane region" description="Helical" evidence="10">
    <location>
        <begin position="491"/>
        <end position="512"/>
    </location>
</feature>
<feature type="compositionally biased region" description="Polar residues" evidence="9">
    <location>
        <begin position="1022"/>
        <end position="1031"/>
    </location>
</feature>
<dbReference type="CDD" id="cd00082">
    <property type="entry name" value="HisKA"/>
    <property type="match status" value="1"/>
</dbReference>
<dbReference type="InterPro" id="IPR003661">
    <property type="entry name" value="HisK_dim/P_dom"/>
</dbReference>
<dbReference type="SMART" id="SM00448">
    <property type="entry name" value="REC"/>
    <property type="match status" value="1"/>
</dbReference>
<dbReference type="InterPro" id="IPR003594">
    <property type="entry name" value="HATPase_dom"/>
</dbReference>
<keyword evidence="15" id="KW-0675">Receptor</keyword>
<dbReference type="Pfam" id="PF00512">
    <property type="entry name" value="HisKA"/>
    <property type="match status" value="1"/>
</dbReference>
<evidence type="ECO:0000256" key="5">
    <source>
        <dbReference type="ARBA" id="ARBA00022777"/>
    </source>
</evidence>
<dbReference type="Gene3D" id="1.10.287.130">
    <property type="match status" value="1"/>
</dbReference>
<dbReference type="PROSITE" id="PS50839">
    <property type="entry name" value="CHASE"/>
    <property type="match status" value="1"/>
</dbReference>
<dbReference type="EMBL" id="KU505072">
    <property type="protein sequence ID" value="APW29922.1"/>
    <property type="molecule type" value="mRNA"/>
</dbReference>
<dbReference type="PROSITE" id="PS50110">
    <property type="entry name" value="RESPONSE_REGULATORY"/>
    <property type="match status" value="1"/>
</dbReference>
<dbReference type="Gene3D" id="3.40.50.2300">
    <property type="match status" value="1"/>
</dbReference>
<keyword evidence="2 8" id="KW-0597">Phosphoprotein</keyword>
<dbReference type="InterPro" id="IPR050956">
    <property type="entry name" value="2C_system_His_kinase"/>
</dbReference>
<dbReference type="Pfam" id="PF03924">
    <property type="entry name" value="CHASE"/>
    <property type="match status" value="1"/>
</dbReference>
<evidence type="ECO:0000256" key="4">
    <source>
        <dbReference type="ARBA" id="ARBA00022692"/>
    </source>
</evidence>
<feature type="region of interest" description="Disordered" evidence="9">
    <location>
        <begin position="40"/>
        <end position="65"/>
    </location>
</feature>
<dbReference type="Gene3D" id="3.30.450.350">
    <property type="entry name" value="CHASE domain"/>
    <property type="match status" value="1"/>
</dbReference>
<organism evidence="15">
    <name type="scientific">Rhizophagus irregularis</name>
    <dbReference type="NCBI Taxonomy" id="588596"/>
    <lineage>
        <taxon>Eukaryota</taxon>
        <taxon>Fungi</taxon>
        <taxon>Fungi incertae sedis</taxon>
        <taxon>Mucoromycota</taxon>
        <taxon>Glomeromycotina</taxon>
        <taxon>Glomeromycetes</taxon>
        <taxon>Glomerales</taxon>
        <taxon>Glomeraceae</taxon>
        <taxon>Rhizophagus</taxon>
    </lineage>
</organism>
<evidence type="ECO:0000313" key="16">
    <source>
        <dbReference type="EMBL" id="CAB5387021.1"/>
    </source>
</evidence>
<dbReference type="InterPro" id="IPR036890">
    <property type="entry name" value="HATPase_C_sf"/>
</dbReference>
<accession>A0A2D0WDB9</accession>
<dbReference type="InterPro" id="IPR042240">
    <property type="entry name" value="CHASE_sf"/>
</dbReference>
<dbReference type="PROSITE" id="PS50112">
    <property type="entry name" value="PAS"/>
    <property type="match status" value="1"/>
</dbReference>